<dbReference type="InterPro" id="IPR014325">
    <property type="entry name" value="RNA_pol_sigma-E_actinobac"/>
</dbReference>
<sequence>MKIEILGAANDPPSRQRDLAGNRGDAGPPPGDPPPLEAVFTALFREHHLEMVRMALLIVGDRASAEDVVQDAFTALHGKLDRLTDPDRALPYIRTSVINGCRTVLRRRRLAWRVVKTYDPPVWSAESATLLGEERREVMAALGELPRRQREAIVLRYYLDLDEAEIAEVMGISRGTVKSTTSRAITALTRKLTELGGMS</sequence>
<organism evidence="9 10">
    <name type="scientific">Actinoallomurus vinaceus</name>
    <dbReference type="NCBI Taxonomy" id="1080074"/>
    <lineage>
        <taxon>Bacteria</taxon>
        <taxon>Bacillati</taxon>
        <taxon>Actinomycetota</taxon>
        <taxon>Actinomycetes</taxon>
        <taxon>Streptosporangiales</taxon>
        <taxon>Thermomonosporaceae</taxon>
        <taxon>Actinoallomurus</taxon>
    </lineage>
</organism>
<dbReference type="CDD" id="cd06171">
    <property type="entry name" value="Sigma70_r4"/>
    <property type="match status" value="1"/>
</dbReference>
<evidence type="ECO:0000256" key="6">
    <source>
        <dbReference type="SAM" id="MobiDB-lite"/>
    </source>
</evidence>
<dbReference type="NCBIfam" id="TIGR02983">
    <property type="entry name" value="SigE-fam_strep"/>
    <property type="match status" value="1"/>
</dbReference>
<dbReference type="InterPro" id="IPR013325">
    <property type="entry name" value="RNA_pol_sigma_r2"/>
</dbReference>
<accession>A0ABP8U7M8</accession>
<dbReference type="InterPro" id="IPR007627">
    <property type="entry name" value="RNA_pol_sigma70_r2"/>
</dbReference>
<evidence type="ECO:0000259" key="7">
    <source>
        <dbReference type="Pfam" id="PF04542"/>
    </source>
</evidence>
<keyword evidence="5" id="KW-0804">Transcription</keyword>
<dbReference type="InterPro" id="IPR036388">
    <property type="entry name" value="WH-like_DNA-bd_sf"/>
</dbReference>
<evidence type="ECO:0000259" key="8">
    <source>
        <dbReference type="Pfam" id="PF08281"/>
    </source>
</evidence>
<evidence type="ECO:0000313" key="9">
    <source>
        <dbReference type="EMBL" id="GAA4625650.1"/>
    </source>
</evidence>
<dbReference type="Gene3D" id="1.10.10.10">
    <property type="entry name" value="Winged helix-like DNA-binding domain superfamily/Winged helix DNA-binding domain"/>
    <property type="match status" value="1"/>
</dbReference>
<reference evidence="10" key="1">
    <citation type="journal article" date="2019" name="Int. J. Syst. Evol. Microbiol.">
        <title>The Global Catalogue of Microorganisms (GCM) 10K type strain sequencing project: providing services to taxonomists for standard genome sequencing and annotation.</title>
        <authorList>
            <consortium name="The Broad Institute Genomics Platform"/>
            <consortium name="The Broad Institute Genome Sequencing Center for Infectious Disease"/>
            <person name="Wu L."/>
            <person name="Ma J."/>
        </authorList>
    </citation>
    <scope>NUCLEOTIDE SEQUENCE [LARGE SCALE GENOMIC DNA]</scope>
    <source>
        <strain evidence="10">JCM 17939</strain>
    </source>
</reference>
<dbReference type="InterPro" id="IPR014284">
    <property type="entry name" value="RNA_pol_sigma-70_dom"/>
</dbReference>
<evidence type="ECO:0000256" key="1">
    <source>
        <dbReference type="ARBA" id="ARBA00010641"/>
    </source>
</evidence>
<comment type="similarity">
    <text evidence="1">Belongs to the sigma-70 factor family. ECF subfamily.</text>
</comment>
<dbReference type="PANTHER" id="PTHR43133">
    <property type="entry name" value="RNA POLYMERASE ECF-TYPE SIGMA FACTO"/>
    <property type="match status" value="1"/>
</dbReference>
<keyword evidence="2" id="KW-0805">Transcription regulation</keyword>
<dbReference type="SUPFAM" id="SSF88659">
    <property type="entry name" value="Sigma3 and sigma4 domains of RNA polymerase sigma factors"/>
    <property type="match status" value="1"/>
</dbReference>
<dbReference type="InterPro" id="IPR013249">
    <property type="entry name" value="RNA_pol_sigma70_r4_t2"/>
</dbReference>
<dbReference type="RefSeq" id="WP_345431462.1">
    <property type="nucleotide sequence ID" value="NZ_BAABHK010000004.1"/>
</dbReference>
<gene>
    <name evidence="9" type="ORF">GCM10023196_030610</name>
</gene>
<dbReference type="SUPFAM" id="SSF88946">
    <property type="entry name" value="Sigma2 domain of RNA polymerase sigma factors"/>
    <property type="match status" value="1"/>
</dbReference>
<evidence type="ECO:0000256" key="5">
    <source>
        <dbReference type="ARBA" id="ARBA00023163"/>
    </source>
</evidence>
<keyword evidence="3" id="KW-0731">Sigma factor</keyword>
<dbReference type="Pfam" id="PF04542">
    <property type="entry name" value="Sigma70_r2"/>
    <property type="match status" value="1"/>
</dbReference>
<name>A0ABP8U7M8_9ACTN</name>
<evidence type="ECO:0000256" key="3">
    <source>
        <dbReference type="ARBA" id="ARBA00023082"/>
    </source>
</evidence>
<evidence type="ECO:0000256" key="2">
    <source>
        <dbReference type="ARBA" id="ARBA00023015"/>
    </source>
</evidence>
<feature type="domain" description="RNA polymerase sigma-70 region 2" evidence="7">
    <location>
        <begin position="43"/>
        <end position="109"/>
    </location>
</feature>
<feature type="region of interest" description="Disordered" evidence="6">
    <location>
        <begin position="1"/>
        <end position="34"/>
    </location>
</feature>
<dbReference type="Gene3D" id="1.10.1740.10">
    <property type="match status" value="1"/>
</dbReference>
<keyword evidence="10" id="KW-1185">Reference proteome</keyword>
<comment type="caution">
    <text evidence="9">The sequence shown here is derived from an EMBL/GenBank/DDBJ whole genome shotgun (WGS) entry which is preliminary data.</text>
</comment>
<evidence type="ECO:0000313" key="10">
    <source>
        <dbReference type="Proteomes" id="UP001501442"/>
    </source>
</evidence>
<dbReference type="PANTHER" id="PTHR43133:SF50">
    <property type="entry name" value="ECF RNA POLYMERASE SIGMA FACTOR SIGM"/>
    <property type="match status" value="1"/>
</dbReference>
<proteinExistence type="inferred from homology"/>
<dbReference type="InterPro" id="IPR013324">
    <property type="entry name" value="RNA_pol_sigma_r3/r4-like"/>
</dbReference>
<keyword evidence="4" id="KW-0238">DNA-binding</keyword>
<dbReference type="Proteomes" id="UP001501442">
    <property type="component" value="Unassembled WGS sequence"/>
</dbReference>
<evidence type="ECO:0000256" key="4">
    <source>
        <dbReference type="ARBA" id="ARBA00023125"/>
    </source>
</evidence>
<dbReference type="EMBL" id="BAABHK010000004">
    <property type="protein sequence ID" value="GAA4625650.1"/>
    <property type="molecule type" value="Genomic_DNA"/>
</dbReference>
<feature type="domain" description="RNA polymerase sigma factor 70 region 4 type 2" evidence="8">
    <location>
        <begin position="136"/>
        <end position="188"/>
    </location>
</feature>
<dbReference type="InterPro" id="IPR039425">
    <property type="entry name" value="RNA_pol_sigma-70-like"/>
</dbReference>
<dbReference type="Pfam" id="PF08281">
    <property type="entry name" value="Sigma70_r4_2"/>
    <property type="match status" value="1"/>
</dbReference>
<dbReference type="NCBIfam" id="TIGR02937">
    <property type="entry name" value="sigma70-ECF"/>
    <property type="match status" value="1"/>
</dbReference>
<protein>
    <submittedName>
        <fullName evidence="9">SigE family RNA polymerase sigma factor</fullName>
    </submittedName>
</protein>